<dbReference type="InterPro" id="IPR006664">
    <property type="entry name" value="OMP_bac"/>
</dbReference>
<evidence type="ECO:0000256" key="4">
    <source>
        <dbReference type="PROSITE-ProRule" id="PRU00473"/>
    </source>
</evidence>
<sequence>MDKESRMTSNHTSLYQRLSATVVILFSSMLFSTSAIAEKGQDHPRLERYPGAVIEHYDYKEYEEGQLILSKPYDNGDDWTADKLMPLEGQVTYIHYELPKSVSTLQVFRNYQKTIAKSGGEILFNCERPCVTENLGSLKSLVKARDLYMNGHEQLQYLAAKVGDSYISLFVNHIYETNVFLFIIDKEGLDDDKMSPMAASLAKDGKIDLYGLYFDSGKETLKPESAPELQQLSELMKSYPELNILIVGHTDNVGDDSLNQNLSNGRANSIQHQLSRNYGVKPQRMNAMGKGESAPVADNSTESGRAKNRRVEIIAMNPQVLQVAMASPARQPNARKAEVKDDNKDDEEGLGMDDVDKLLDVSEKLLDLF</sequence>
<dbReference type="PANTHER" id="PTHR30329">
    <property type="entry name" value="STATOR ELEMENT OF FLAGELLAR MOTOR COMPLEX"/>
    <property type="match status" value="1"/>
</dbReference>
<evidence type="ECO:0000256" key="2">
    <source>
        <dbReference type="ARBA" id="ARBA00023136"/>
    </source>
</evidence>
<feature type="compositionally biased region" description="Acidic residues" evidence="5">
    <location>
        <begin position="344"/>
        <end position="353"/>
    </location>
</feature>
<keyword evidence="3" id="KW-0998">Cell outer membrane</keyword>
<organism evidence="7 8">
    <name type="scientific">Corallincola holothuriorum</name>
    <dbReference type="NCBI Taxonomy" id="2282215"/>
    <lineage>
        <taxon>Bacteria</taxon>
        <taxon>Pseudomonadati</taxon>
        <taxon>Pseudomonadota</taxon>
        <taxon>Gammaproteobacteria</taxon>
        <taxon>Alteromonadales</taxon>
        <taxon>Psychromonadaceae</taxon>
        <taxon>Corallincola</taxon>
    </lineage>
</organism>
<keyword evidence="2 4" id="KW-0472">Membrane</keyword>
<evidence type="ECO:0000313" key="8">
    <source>
        <dbReference type="Proteomes" id="UP000252558"/>
    </source>
</evidence>
<gene>
    <name evidence="7" type="ORF">DU002_12870</name>
</gene>
<dbReference type="InterPro" id="IPR006665">
    <property type="entry name" value="OmpA-like"/>
</dbReference>
<protein>
    <recommendedName>
        <fullName evidence="6">OmpA-like domain-containing protein</fullName>
    </recommendedName>
</protein>
<dbReference type="PANTHER" id="PTHR30329:SF21">
    <property type="entry name" value="LIPOPROTEIN YIAD-RELATED"/>
    <property type="match status" value="1"/>
</dbReference>
<accession>A0A368NG95</accession>
<dbReference type="GO" id="GO:0009279">
    <property type="term" value="C:cell outer membrane"/>
    <property type="evidence" value="ECO:0007669"/>
    <property type="project" value="UniProtKB-SubCell"/>
</dbReference>
<comment type="subcellular location">
    <subcellularLocation>
        <location evidence="1">Cell outer membrane</location>
    </subcellularLocation>
</comment>
<keyword evidence="8" id="KW-1185">Reference proteome</keyword>
<dbReference type="InterPro" id="IPR050330">
    <property type="entry name" value="Bact_OuterMem_StrucFunc"/>
</dbReference>
<feature type="domain" description="OmpA-like" evidence="6">
    <location>
        <begin position="201"/>
        <end position="319"/>
    </location>
</feature>
<evidence type="ECO:0000313" key="7">
    <source>
        <dbReference type="EMBL" id="RCU49236.1"/>
    </source>
</evidence>
<proteinExistence type="predicted"/>
<name>A0A368NG95_9GAMM</name>
<dbReference type="InterPro" id="IPR036737">
    <property type="entry name" value="OmpA-like_sf"/>
</dbReference>
<dbReference type="Gene3D" id="3.30.1330.60">
    <property type="entry name" value="OmpA-like domain"/>
    <property type="match status" value="1"/>
</dbReference>
<evidence type="ECO:0000256" key="5">
    <source>
        <dbReference type="SAM" id="MobiDB-lite"/>
    </source>
</evidence>
<reference evidence="7 8" key="1">
    <citation type="submission" date="2018-07" db="EMBL/GenBank/DDBJ databases">
        <title>Corallincola holothuriorum sp. nov., a new facultative anaerobe isolated from sea cucumber Apostichopus japonicus.</title>
        <authorList>
            <person name="Xia H."/>
        </authorList>
    </citation>
    <scope>NUCLEOTIDE SEQUENCE [LARGE SCALE GENOMIC DNA]</scope>
    <source>
        <strain evidence="7 8">C4</strain>
    </source>
</reference>
<dbReference type="Proteomes" id="UP000252558">
    <property type="component" value="Unassembled WGS sequence"/>
</dbReference>
<dbReference type="PROSITE" id="PS51123">
    <property type="entry name" value="OMPA_2"/>
    <property type="match status" value="1"/>
</dbReference>
<feature type="region of interest" description="Disordered" evidence="5">
    <location>
        <begin position="284"/>
        <end position="307"/>
    </location>
</feature>
<evidence type="ECO:0000256" key="3">
    <source>
        <dbReference type="ARBA" id="ARBA00023237"/>
    </source>
</evidence>
<dbReference type="PRINTS" id="PR01021">
    <property type="entry name" value="OMPADOMAIN"/>
</dbReference>
<feature type="region of interest" description="Disordered" evidence="5">
    <location>
        <begin position="326"/>
        <end position="355"/>
    </location>
</feature>
<dbReference type="SUPFAM" id="SSF103088">
    <property type="entry name" value="OmpA-like"/>
    <property type="match status" value="1"/>
</dbReference>
<dbReference type="EMBL" id="QPID01000007">
    <property type="protein sequence ID" value="RCU49236.1"/>
    <property type="molecule type" value="Genomic_DNA"/>
</dbReference>
<dbReference type="AlphaFoldDB" id="A0A368NG95"/>
<evidence type="ECO:0000259" key="6">
    <source>
        <dbReference type="PROSITE" id="PS51123"/>
    </source>
</evidence>
<dbReference type="Pfam" id="PF00691">
    <property type="entry name" value="OmpA"/>
    <property type="match status" value="1"/>
</dbReference>
<evidence type="ECO:0000256" key="1">
    <source>
        <dbReference type="ARBA" id="ARBA00004442"/>
    </source>
</evidence>
<comment type="caution">
    <text evidence="7">The sequence shown here is derived from an EMBL/GenBank/DDBJ whole genome shotgun (WGS) entry which is preliminary data.</text>
</comment>
<dbReference type="CDD" id="cd07185">
    <property type="entry name" value="OmpA_C-like"/>
    <property type="match status" value="1"/>
</dbReference>